<organism evidence="1 2">
    <name type="scientific">Leptospira stimsonii</name>
    <dbReference type="NCBI Taxonomy" id="2202203"/>
    <lineage>
        <taxon>Bacteria</taxon>
        <taxon>Pseudomonadati</taxon>
        <taxon>Spirochaetota</taxon>
        <taxon>Spirochaetia</taxon>
        <taxon>Leptospirales</taxon>
        <taxon>Leptospiraceae</taxon>
        <taxon>Leptospira</taxon>
    </lineage>
</organism>
<reference evidence="2" key="1">
    <citation type="journal article" date="2019" name="PLoS Negl. Trop. Dis.">
        <title>Revisiting the worldwide diversity of Leptospira species in the environment.</title>
        <authorList>
            <person name="Vincent A.T."/>
            <person name="Schiettekatte O."/>
            <person name="Bourhy P."/>
            <person name="Veyrier F.J."/>
            <person name="Picardeau M."/>
        </authorList>
    </citation>
    <scope>NUCLEOTIDE SEQUENCE [LARGE SCALE GENOMIC DNA]</scope>
    <source>
        <strain evidence="2">201702407</strain>
    </source>
</reference>
<keyword evidence="2" id="KW-1185">Reference proteome</keyword>
<sequence>MSFVLKLFLIAISVLLISNCWLRYRSDVGTIDKSKISNAELSNQNIGKQRLCYQELDNCFSKCSERFPVTQRPNYIPRGNCRDSCVNTIRETTDCVIYYQSSRK</sequence>
<proteinExistence type="predicted"/>
<gene>
    <name evidence="1" type="ORF">EHQ90_14720</name>
</gene>
<accession>A0ABY2MZM2</accession>
<dbReference type="Proteomes" id="UP000297422">
    <property type="component" value="Unassembled WGS sequence"/>
</dbReference>
<protein>
    <recommendedName>
        <fullName evidence="3">Cys-rich protein</fullName>
    </recommendedName>
</protein>
<comment type="caution">
    <text evidence="1">The sequence shown here is derived from an EMBL/GenBank/DDBJ whole genome shotgun (WGS) entry which is preliminary data.</text>
</comment>
<name>A0ABY2MZM2_9LEPT</name>
<evidence type="ECO:0008006" key="3">
    <source>
        <dbReference type="Google" id="ProtNLM"/>
    </source>
</evidence>
<evidence type="ECO:0000313" key="2">
    <source>
        <dbReference type="Proteomes" id="UP000297422"/>
    </source>
</evidence>
<evidence type="ECO:0000313" key="1">
    <source>
        <dbReference type="EMBL" id="TGM12905.1"/>
    </source>
</evidence>
<dbReference type="EMBL" id="RQGT01000090">
    <property type="protein sequence ID" value="TGM12905.1"/>
    <property type="molecule type" value="Genomic_DNA"/>
</dbReference>